<dbReference type="Proteomes" id="UP001042704">
    <property type="component" value="Chromosome"/>
</dbReference>
<proteinExistence type="predicted"/>
<accession>A0A8A3S7T7</accession>
<keyword evidence="3" id="KW-1185">Reference proteome</keyword>
<keyword evidence="1" id="KW-0472">Membrane</keyword>
<dbReference type="AlphaFoldDB" id="A0A8A3S7T7"/>
<keyword evidence="1" id="KW-1133">Transmembrane helix</keyword>
<organism evidence="2 3">
    <name type="scientific">Methanofollis aquaemaris</name>
    <dbReference type="NCBI Taxonomy" id="126734"/>
    <lineage>
        <taxon>Archaea</taxon>
        <taxon>Methanobacteriati</taxon>
        <taxon>Methanobacteriota</taxon>
        <taxon>Stenosarchaea group</taxon>
        <taxon>Methanomicrobia</taxon>
        <taxon>Methanomicrobiales</taxon>
        <taxon>Methanomicrobiaceae</taxon>
        <taxon>Methanofollis</taxon>
    </lineage>
</organism>
<dbReference type="KEGG" id="maqe:RJ40_09885"/>
<feature type="transmembrane region" description="Helical" evidence="1">
    <location>
        <begin position="41"/>
        <end position="62"/>
    </location>
</feature>
<reference evidence="2" key="2">
    <citation type="submission" date="2019-02" db="EMBL/GenBank/DDBJ databases">
        <authorList>
            <person name="Chen S.-C."/>
            <person name="Chien H.-H."/>
            <person name="Lai M.-C."/>
        </authorList>
    </citation>
    <scope>NUCLEOTIDE SEQUENCE</scope>
    <source>
        <strain evidence="2">N2F9704</strain>
    </source>
</reference>
<name>A0A8A3S7T7_9EURY</name>
<dbReference type="EMBL" id="CP036172">
    <property type="protein sequence ID" value="QSZ67791.1"/>
    <property type="molecule type" value="Genomic_DNA"/>
</dbReference>
<dbReference type="RefSeq" id="WP_265580705.1">
    <property type="nucleotide sequence ID" value="NZ_CP036172.1"/>
</dbReference>
<keyword evidence="1" id="KW-0812">Transmembrane</keyword>
<dbReference type="GeneID" id="76424682"/>
<reference evidence="2" key="1">
    <citation type="journal article" date="2001" name="Int. J. Syst. Evol. Microbiol.">
        <title>Methanofollis aquaemaris sp. nov., a methanogen isolated from an aquaculture fish pond.</title>
        <authorList>
            <person name="Lai M.C."/>
            <person name="Chen S.C."/>
        </authorList>
    </citation>
    <scope>NUCLEOTIDE SEQUENCE</scope>
    <source>
        <strain evidence="2">N2F9704</strain>
    </source>
</reference>
<protein>
    <submittedName>
        <fullName evidence="2">Uncharacterized protein</fullName>
    </submittedName>
</protein>
<evidence type="ECO:0000313" key="3">
    <source>
        <dbReference type="Proteomes" id="UP001042704"/>
    </source>
</evidence>
<gene>
    <name evidence="2" type="ORF">RJ40_09885</name>
</gene>
<evidence type="ECO:0000313" key="2">
    <source>
        <dbReference type="EMBL" id="QSZ67791.1"/>
    </source>
</evidence>
<evidence type="ECO:0000256" key="1">
    <source>
        <dbReference type="SAM" id="Phobius"/>
    </source>
</evidence>
<sequence>MGRDPLKLAVLSAWAAAGGLFVVGGAGYALTGNIPRYLDHLHALSVVILLLAGFTLLLYTLFRLKAWLDRRHRERIGMNREFADLKRSVDEIRKKVEMIEGRPDDGTE</sequence>